<feature type="transmembrane region" description="Helical" evidence="1">
    <location>
        <begin position="70"/>
        <end position="90"/>
    </location>
</feature>
<name>A0A813H774_POLGL</name>
<dbReference type="EMBL" id="CAJNNW010000997">
    <property type="protein sequence ID" value="CAE8633682.1"/>
    <property type="molecule type" value="Genomic_DNA"/>
</dbReference>
<evidence type="ECO:0000313" key="3">
    <source>
        <dbReference type="Proteomes" id="UP000626109"/>
    </source>
</evidence>
<comment type="caution">
    <text evidence="2">The sequence shown here is derived from an EMBL/GenBank/DDBJ whole genome shotgun (WGS) entry which is preliminary data.</text>
</comment>
<evidence type="ECO:0000256" key="1">
    <source>
        <dbReference type="SAM" id="Phobius"/>
    </source>
</evidence>
<accession>A0A813H774</accession>
<proteinExistence type="predicted"/>
<dbReference type="AlphaFoldDB" id="A0A813H774"/>
<protein>
    <submittedName>
        <fullName evidence="2">Uncharacterized protein</fullName>
    </submittedName>
</protein>
<evidence type="ECO:0000313" key="2">
    <source>
        <dbReference type="EMBL" id="CAE8633682.1"/>
    </source>
</evidence>
<gene>
    <name evidence="2" type="ORF">PGLA2088_LOCUS1301</name>
</gene>
<keyword evidence="1" id="KW-0812">Transmembrane</keyword>
<keyword evidence="1" id="KW-0472">Membrane</keyword>
<reference evidence="2" key="1">
    <citation type="submission" date="2021-02" db="EMBL/GenBank/DDBJ databases">
        <authorList>
            <person name="Dougan E. K."/>
            <person name="Rhodes N."/>
            <person name="Thang M."/>
            <person name="Chan C."/>
        </authorList>
    </citation>
    <scope>NUCLEOTIDE SEQUENCE</scope>
</reference>
<dbReference type="Proteomes" id="UP000626109">
    <property type="component" value="Unassembled WGS sequence"/>
</dbReference>
<sequence>MKTHFLNNAINETNEKQPCVYIYICSTPHEDLPQEDVSFVSVVGCCRLLLETKKLRRKAKKYKEANKNKAIEKVLCSFILLRVFGFFWFFEVWLCDMSIRTNKNNTTTTNNNNNCII</sequence>
<keyword evidence="1" id="KW-1133">Transmembrane helix</keyword>
<organism evidence="2 3">
    <name type="scientific">Polarella glacialis</name>
    <name type="common">Dinoflagellate</name>
    <dbReference type="NCBI Taxonomy" id="89957"/>
    <lineage>
        <taxon>Eukaryota</taxon>
        <taxon>Sar</taxon>
        <taxon>Alveolata</taxon>
        <taxon>Dinophyceae</taxon>
        <taxon>Suessiales</taxon>
        <taxon>Suessiaceae</taxon>
        <taxon>Polarella</taxon>
    </lineage>
</organism>